<dbReference type="EMBL" id="FWYE01000004">
    <property type="protein sequence ID" value="SMD31500.1"/>
    <property type="molecule type" value="Genomic_DNA"/>
</dbReference>
<feature type="domain" description="DNA-directed DNA polymerase family B exonuclease" evidence="9">
    <location>
        <begin position="99"/>
        <end position="238"/>
    </location>
</feature>
<dbReference type="Gene3D" id="1.10.132.60">
    <property type="entry name" value="DNA polymerase family B, C-terminal domain"/>
    <property type="match status" value="1"/>
</dbReference>
<keyword evidence="5 7" id="KW-0238">DNA-binding</keyword>
<feature type="domain" description="DNA-directed DNA polymerase family B multifunctional" evidence="8">
    <location>
        <begin position="340"/>
        <end position="742"/>
    </location>
</feature>
<dbReference type="InterPro" id="IPR017964">
    <property type="entry name" value="DNA-dir_DNA_pol_B_CS"/>
</dbReference>
<evidence type="ECO:0000256" key="7">
    <source>
        <dbReference type="RuleBase" id="RU000442"/>
    </source>
</evidence>
<dbReference type="PROSITE" id="PS00116">
    <property type="entry name" value="DNA_POLYMERASE_B"/>
    <property type="match status" value="1"/>
</dbReference>
<protein>
    <recommendedName>
        <fullName evidence="7">DNA polymerase</fullName>
        <ecNumber evidence="7">2.7.7.7</ecNumber>
    </recommendedName>
</protein>
<evidence type="ECO:0000256" key="5">
    <source>
        <dbReference type="ARBA" id="ARBA00023125"/>
    </source>
</evidence>
<evidence type="ECO:0000256" key="2">
    <source>
        <dbReference type="ARBA" id="ARBA00022679"/>
    </source>
</evidence>
<dbReference type="EC" id="2.7.7.7" evidence="7"/>
<dbReference type="GO" id="GO:0000166">
    <property type="term" value="F:nucleotide binding"/>
    <property type="evidence" value="ECO:0007669"/>
    <property type="project" value="InterPro"/>
</dbReference>
<dbReference type="PANTHER" id="PTHR10322">
    <property type="entry name" value="DNA POLYMERASE CATALYTIC SUBUNIT"/>
    <property type="match status" value="1"/>
</dbReference>
<dbReference type="Gene3D" id="3.90.1600.10">
    <property type="entry name" value="Palm domain of DNA polymerase"/>
    <property type="match status" value="1"/>
</dbReference>
<evidence type="ECO:0000256" key="1">
    <source>
        <dbReference type="ARBA" id="ARBA00005755"/>
    </source>
</evidence>
<proteinExistence type="inferred from homology"/>
<evidence type="ECO:0000256" key="4">
    <source>
        <dbReference type="ARBA" id="ARBA00022932"/>
    </source>
</evidence>
<dbReference type="Pfam" id="PF03104">
    <property type="entry name" value="DNA_pol_B_exo1"/>
    <property type="match status" value="1"/>
</dbReference>
<dbReference type="GO" id="GO:0006260">
    <property type="term" value="P:DNA replication"/>
    <property type="evidence" value="ECO:0007669"/>
    <property type="project" value="UniProtKB-KW"/>
</dbReference>
<name>A0A8G2L8I9_PICTO</name>
<reference evidence="10 11" key="1">
    <citation type="submission" date="2017-04" db="EMBL/GenBank/DDBJ databases">
        <authorList>
            <person name="Varghese N."/>
            <person name="Submissions S."/>
        </authorList>
    </citation>
    <scope>NUCLEOTIDE SEQUENCE [LARGE SCALE GENOMIC DNA]</scope>
    <source>
        <strain evidence="10 11">DSM 9789</strain>
    </source>
</reference>
<evidence type="ECO:0000259" key="8">
    <source>
        <dbReference type="Pfam" id="PF00136"/>
    </source>
</evidence>
<organism evidence="10 11">
    <name type="scientific">Picrophilus torridus (strain ATCC 700027 / DSM 9790 / JCM 10055 / NBRC 100828 / KAW 2/3)</name>
    <dbReference type="NCBI Taxonomy" id="1122961"/>
    <lineage>
        <taxon>Archaea</taxon>
        <taxon>Methanobacteriati</taxon>
        <taxon>Thermoplasmatota</taxon>
        <taxon>Thermoplasmata</taxon>
        <taxon>Thermoplasmatales</taxon>
        <taxon>Picrophilaceae</taxon>
        <taxon>Picrophilus</taxon>
    </lineage>
</organism>
<keyword evidence="4 7" id="KW-0239">DNA-directed DNA polymerase</keyword>
<keyword evidence="3 7" id="KW-0548">Nucleotidyltransferase</keyword>
<dbReference type="SUPFAM" id="SSF53098">
    <property type="entry name" value="Ribonuclease H-like"/>
    <property type="match status" value="1"/>
</dbReference>
<dbReference type="SUPFAM" id="SSF56672">
    <property type="entry name" value="DNA/RNA polymerases"/>
    <property type="match status" value="1"/>
</dbReference>
<gene>
    <name evidence="10" type="ORF">SAMN02745355_1445</name>
</gene>
<comment type="catalytic activity">
    <reaction evidence="6 7">
        <text>DNA(n) + a 2'-deoxyribonucleoside 5'-triphosphate = DNA(n+1) + diphosphate</text>
        <dbReference type="Rhea" id="RHEA:22508"/>
        <dbReference type="Rhea" id="RHEA-COMP:17339"/>
        <dbReference type="Rhea" id="RHEA-COMP:17340"/>
        <dbReference type="ChEBI" id="CHEBI:33019"/>
        <dbReference type="ChEBI" id="CHEBI:61560"/>
        <dbReference type="ChEBI" id="CHEBI:173112"/>
        <dbReference type="EC" id="2.7.7.7"/>
    </reaction>
</comment>
<dbReference type="GO" id="GO:0003677">
    <property type="term" value="F:DNA binding"/>
    <property type="evidence" value="ECO:0007669"/>
    <property type="project" value="UniProtKB-KW"/>
</dbReference>
<dbReference type="AlphaFoldDB" id="A0A8G2L8I9"/>
<dbReference type="InterPro" id="IPR006133">
    <property type="entry name" value="DNA-dir_DNA_pol_B_exonuc"/>
</dbReference>
<evidence type="ECO:0000313" key="11">
    <source>
        <dbReference type="Proteomes" id="UP000192315"/>
    </source>
</evidence>
<sequence length="774" mass="88785">MRLIAASYRQRDVTVELYGRADDGSSVTALYFGFKPYFYYVNPDEECIEKIKNNDEFISMEEKDLFLNGETVKTQKITVKSPWRVPELRKICKCQALAADIPFHHRFIYDFDLGSSLEIEGDEINDERINYSTDHVIKIKNIKNTEAFNPDLKILSFDVENSIKTKEIYVIGYAIYFNNKIETGSITGTEHEILKKFNELIINNDPDIITGYNIDGYDLPLIEERMKYNNIKFGIGRDHLPPKRILDQYWRLHGRVVSDAWWAVKKVVKPKHETLNYVARLLLNDEKENIDRINIESEWETKKEDVIKYCIKDAYLALEIYRKIRILDMNLYLSAVSKLPLDDVANGGTSTYVDSILIREADKQNIAVPMSAHDFKEESFEGGYVHSIGAGLYDMVIVLDFKSMYPSMIIKYNICFTTLNGNGTIVAPNGARFLSPDIKKGLIPSMLESLMKDRDNIKKQMKSSSGEEKEYLNGLQNAIKVLMNTFYGVLGASFYRFTNPEIGGAITSLGRVTIKNIIDKLESSGHRVIYGDTDSIFIESGKKTKEDAIKFGNELSDRISKEENLVLEFEKIMDPLFSHGAKKRYAGKVIYPDSMAGEILVRGYETRRTDSFDLQSEALSKVFEYILNRDVDGAKRYADELVTKLKNGDNSIPIEKLVISRTVKNFKSYKNADSMANVAAARKLIAMGETFIPGMKVSWIVTNASKTPQEVEPYIDGEPFNKRPDYDYYSRRLQETLNRVLEGLNKEIKVNKNPQTRLDDLFQEKKKTIEDFFK</sequence>
<evidence type="ECO:0000256" key="3">
    <source>
        <dbReference type="ARBA" id="ARBA00022695"/>
    </source>
</evidence>
<dbReference type="Gene3D" id="1.10.287.690">
    <property type="entry name" value="Helix hairpin bin"/>
    <property type="match status" value="1"/>
</dbReference>
<dbReference type="Pfam" id="PF00136">
    <property type="entry name" value="DNA_pol_B"/>
    <property type="match status" value="1"/>
</dbReference>
<dbReference type="CDD" id="cd00145">
    <property type="entry name" value="POLBc"/>
    <property type="match status" value="1"/>
</dbReference>
<dbReference type="Gene3D" id="3.30.420.10">
    <property type="entry name" value="Ribonuclease H-like superfamily/Ribonuclease H"/>
    <property type="match status" value="1"/>
</dbReference>
<dbReference type="InterPro" id="IPR012337">
    <property type="entry name" value="RNaseH-like_sf"/>
</dbReference>
<dbReference type="PANTHER" id="PTHR10322:SF23">
    <property type="entry name" value="DNA POLYMERASE DELTA CATALYTIC SUBUNIT"/>
    <property type="match status" value="1"/>
</dbReference>
<evidence type="ECO:0000259" key="9">
    <source>
        <dbReference type="Pfam" id="PF03104"/>
    </source>
</evidence>
<dbReference type="GO" id="GO:0003887">
    <property type="term" value="F:DNA-directed DNA polymerase activity"/>
    <property type="evidence" value="ECO:0007669"/>
    <property type="project" value="UniProtKB-KW"/>
</dbReference>
<dbReference type="Gene3D" id="3.30.342.10">
    <property type="entry name" value="DNA Polymerase, chain B, domain 1"/>
    <property type="match status" value="1"/>
</dbReference>
<dbReference type="InterPro" id="IPR050240">
    <property type="entry name" value="DNA_pol_type-B"/>
</dbReference>
<keyword evidence="7" id="KW-0235">DNA replication</keyword>
<dbReference type="InterPro" id="IPR006172">
    <property type="entry name" value="DNA-dir_DNA_pol_B"/>
</dbReference>
<evidence type="ECO:0000256" key="6">
    <source>
        <dbReference type="ARBA" id="ARBA00049244"/>
    </source>
</evidence>
<dbReference type="InterPro" id="IPR006134">
    <property type="entry name" value="DNA-dir_DNA_pol_B_multi_dom"/>
</dbReference>
<dbReference type="CDD" id="cd05160">
    <property type="entry name" value="DEDDy_DNA_polB_exo"/>
    <property type="match status" value="1"/>
</dbReference>
<dbReference type="SMART" id="SM00486">
    <property type="entry name" value="POLBc"/>
    <property type="match status" value="1"/>
</dbReference>
<dbReference type="Proteomes" id="UP000192315">
    <property type="component" value="Unassembled WGS sequence"/>
</dbReference>
<dbReference type="InterPro" id="IPR042087">
    <property type="entry name" value="DNA_pol_B_thumb"/>
</dbReference>
<dbReference type="PRINTS" id="PR00106">
    <property type="entry name" value="DNAPOLB"/>
</dbReference>
<evidence type="ECO:0000313" key="10">
    <source>
        <dbReference type="EMBL" id="SMD31500.1"/>
    </source>
</evidence>
<dbReference type="InterPro" id="IPR036397">
    <property type="entry name" value="RNaseH_sf"/>
</dbReference>
<dbReference type="InterPro" id="IPR023211">
    <property type="entry name" value="DNA_pol_palm_dom_sf"/>
</dbReference>
<comment type="caution">
    <text evidence="10">The sequence shown here is derived from an EMBL/GenBank/DDBJ whole genome shotgun (WGS) entry which is preliminary data.</text>
</comment>
<comment type="similarity">
    <text evidence="1 7">Belongs to the DNA polymerase type-B family.</text>
</comment>
<dbReference type="InterPro" id="IPR043502">
    <property type="entry name" value="DNA/RNA_pol_sf"/>
</dbReference>
<keyword evidence="2 7" id="KW-0808">Transferase</keyword>
<keyword evidence="11" id="KW-1185">Reference proteome</keyword>
<accession>A0A8G2L8I9</accession>